<evidence type="ECO:0000313" key="1">
    <source>
        <dbReference type="EMBL" id="KAF6214767.1"/>
    </source>
</evidence>
<keyword evidence="2" id="KW-1185">Reference proteome</keyword>
<comment type="caution">
    <text evidence="1">The sequence shown here is derived from an EMBL/GenBank/DDBJ whole genome shotgun (WGS) entry which is preliminary data.</text>
</comment>
<proteinExistence type="predicted"/>
<reference evidence="1" key="1">
    <citation type="journal article" date="2021" name="Mol. Ecol. Resour.">
        <title>Apolygus lucorum genome provides insights into omnivorousness and mesophyll feeding.</title>
        <authorList>
            <person name="Liu Y."/>
            <person name="Liu H."/>
            <person name="Wang H."/>
            <person name="Huang T."/>
            <person name="Liu B."/>
            <person name="Yang B."/>
            <person name="Yin L."/>
            <person name="Li B."/>
            <person name="Zhang Y."/>
            <person name="Zhang S."/>
            <person name="Jiang F."/>
            <person name="Zhang X."/>
            <person name="Ren Y."/>
            <person name="Wang B."/>
            <person name="Wang S."/>
            <person name="Lu Y."/>
            <person name="Wu K."/>
            <person name="Fan W."/>
            <person name="Wang G."/>
        </authorList>
    </citation>
    <scope>NUCLEOTIDE SEQUENCE</scope>
    <source>
        <strain evidence="1">12Hb</strain>
    </source>
</reference>
<accession>A0A8S9Y0Q0</accession>
<organism evidence="1 2">
    <name type="scientific">Apolygus lucorum</name>
    <name type="common">Small green plant bug</name>
    <name type="synonym">Lygocoris lucorum</name>
    <dbReference type="NCBI Taxonomy" id="248454"/>
    <lineage>
        <taxon>Eukaryota</taxon>
        <taxon>Metazoa</taxon>
        <taxon>Ecdysozoa</taxon>
        <taxon>Arthropoda</taxon>
        <taxon>Hexapoda</taxon>
        <taxon>Insecta</taxon>
        <taxon>Pterygota</taxon>
        <taxon>Neoptera</taxon>
        <taxon>Paraneoptera</taxon>
        <taxon>Hemiptera</taxon>
        <taxon>Heteroptera</taxon>
        <taxon>Panheteroptera</taxon>
        <taxon>Cimicomorpha</taxon>
        <taxon>Miridae</taxon>
        <taxon>Mirini</taxon>
        <taxon>Apolygus</taxon>
    </lineage>
</organism>
<gene>
    <name evidence="1" type="ORF">GE061_009510</name>
</gene>
<dbReference type="EMBL" id="WIXP02000002">
    <property type="protein sequence ID" value="KAF6214767.1"/>
    <property type="molecule type" value="Genomic_DNA"/>
</dbReference>
<protein>
    <submittedName>
        <fullName evidence="1">Uncharacterized protein</fullName>
    </submittedName>
</protein>
<dbReference type="AlphaFoldDB" id="A0A8S9Y0Q0"/>
<evidence type="ECO:0000313" key="2">
    <source>
        <dbReference type="Proteomes" id="UP000466442"/>
    </source>
</evidence>
<name>A0A8S9Y0Q0_APOLU</name>
<sequence length="102" mass="11804">MTIAYLQSYSSISLKCGRYLRDEFVWVATTSKRNRLLLRKIPITFSTDEMERGDINSIRGLDLNQQDENGKCVTTGRSSSVGSFISRKLFIMLLLRHKYHLI</sequence>
<dbReference type="Proteomes" id="UP000466442">
    <property type="component" value="Unassembled WGS sequence"/>
</dbReference>